<dbReference type="InterPro" id="IPR000719">
    <property type="entry name" value="Prot_kinase_dom"/>
</dbReference>
<evidence type="ECO:0000256" key="4">
    <source>
        <dbReference type="ARBA" id="ARBA00022777"/>
    </source>
</evidence>
<reference evidence="8 9" key="1">
    <citation type="journal article" date="2013" name="PLoS Genet.">
        <title>Distinctive expansion of potential virulence genes in the genome of the oomycete fish pathogen Saprolegnia parasitica.</title>
        <authorList>
            <person name="Jiang R.H."/>
            <person name="de Bruijn I."/>
            <person name="Haas B.J."/>
            <person name="Belmonte R."/>
            <person name="Lobach L."/>
            <person name="Christie J."/>
            <person name="van den Ackerveken G."/>
            <person name="Bottin A."/>
            <person name="Bulone V."/>
            <person name="Diaz-Moreno S.M."/>
            <person name="Dumas B."/>
            <person name="Fan L."/>
            <person name="Gaulin E."/>
            <person name="Govers F."/>
            <person name="Grenville-Briggs L.J."/>
            <person name="Horner N.R."/>
            <person name="Levin J.Z."/>
            <person name="Mammella M."/>
            <person name="Meijer H.J."/>
            <person name="Morris P."/>
            <person name="Nusbaum C."/>
            <person name="Oome S."/>
            <person name="Phillips A.J."/>
            <person name="van Rooyen D."/>
            <person name="Rzeszutek E."/>
            <person name="Saraiva M."/>
            <person name="Secombes C.J."/>
            <person name="Seidl M.F."/>
            <person name="Snel B."/>
            <person name="Stassen J.H."/>
            <person name="Sykes S."/>
            <person name="Tripathy S."/>
            <person name="van den Berg H."/>
            <person name="Vega-Arreguin J.C."/>
            <person name="Wawra S."/>
            <person name="Young S.K."/>
            <person name="Zeng Q."/>
            <person name="Dieguez-Uribeondo J."/>
            <person name="Russ C."/>
            <person name="Tyler B.M."/>
            <person name="van West P."/>
        </authorList>
    </citation>
    <scope>NUCLEOTIDE SEQUENCE [LARGE SCALE GENOMIC DNA]</scope>
    <source>
        <strain evidence="8 9">CBS 223.65</strain>
    </source>
</reference>
<evidence type="ECO:0000256" key="2">
    <source>
        <dbReference type="ARBA" id="ARBA00022679"/>
    </source>
</evidence>
<dbReference type="AlphaFoldDB" id="A0A067CNH6"/>
<dbReference type="PROSITE" id="PS50011">
    <property type="entry name" value="PROTEIN_KINASE_DOM"/>
    <property type="match status" value="1"/>
</dbReference>
<evidence type="ECO:0000256" key="1">
    <source>
        <dbReference type="ARBA" id="ARBA00022527"/>
    </source>
</evidence>
<evidence type="ECO:0000313" key="8">
    <source>
        <dbReference type="EMBL" id="KDO30780.1"/>
    </source>
</evidence>
<keyword evidence="3" id="KW-0547">Nucleotide-binding</keyword>
<dbReference type="InterPro" id="IPR011009">
    <property type="entry name" value="Kinase-like_dom_sf"/>
</dbReference>
<name>A0A067CNH6_SAPPC</name>
<protein>
    <submittedName>
        <fullName evidence="8">Serine/threonine protein kinase</fullName>
    </submittedName>
</protein>
<feature type="domain" description="Protein kinase" evidence="7">
    <location>
        <begin position="4"/>
        <end position="278"/>
    </location>
</feature>
<keyword evidence="5" id="KW-0067">ATP-binding</keyword>
<feature type="region of interest" description="Disordered" evidence="6">
    <location>
        <begin position="313"/>
        <end position="336"/>
    </location>
</feature>
<dbReference type="Pfam" id="PF00069">
    <property type="entry name" value="Pkinase"/>
    <property type="match status" value="1"/>
</dbReference>
<dbReference type="SUPFAM" id="SSF56112">
    <property type="entry name" value="Protein kinase-like (PK-like)"/>
    <property type="match status" value="1"/>
</dbReference>
<gene>
    <name evidence="8" type="ORF">SPRG_04681</name>
</gene>
<dbReference type="GO" id="GO:0005524">
    <property type="term" value="F:ATP binding"/>
    <property type="evidence" value="ECO:0007669"/>
    <property type="project" value="UniProtKB-KW"/>
</dbReference>
<sequence>MEDYIVLRPLANAIYGRILLCRHVSTQARVAIKLLDMAHATAHTTVADGHTVDENVVNELAVNLAVRDAGGHDHICPLQAHFYCIEHTDSGTRTMLALVFAYCPQKELLATLSAATRFAEALALRYLHEINAALTFLHARHLAHRDVSLENVLLTASGACQLCDFGLATAAATHASAPVGKLLYMAPEVRRGGSYAPMQADMWSLGVALFTMVVGRYPFNEAVATDGFYATYRRGGLASLLHAHNAHMPSADVQHMLRHLLEVHPRRRWTSMQLGTYLATSTSFATLLRGCPIVATATPTLAPRTPLHMTIRSPELLAPPPTAKKPSFSSRLKSSWRRWRPWRATAPTSAA</sequence>
<dbReference type="STRING" id="695850.A0A067CNH6"/>
<dbReference type="PANTHER" id="PTHR24345:SF91">
    <property type="entry name" value="SERINE_THREONINE-PROTEIN KINASE PLK4"/>
    <property type="match status" value="1"/>
</dbReference>
<dbReference type="OMA" id="RDCIMED"/>
<keyword evidence="9" id="KW-1185">Reference proteome</keyword>
<dbReference type="GO" id="GO:0005634">
    <property type="term" value="C:nucleus"/>
    <property type="evidence" value="ECO:0007669"/>
    <property type="project" value="TreeGrafter"/>
</dbReference>
<evidence type="ECO:0000259" key="7">
    <source>
        <dbReference type="PROSITE" id="PS50011"/>
    </source>
</evidence>
<keyword evidence="1 8" id="KW-0723">Serine/threonine-protein kinase</keyword>
<evidence type="ECO:0000256" key="3">
    <source>
        <dbReference type="ARBA" id="ARBA00022741"/>
    </source>
</evidence>
<dbReference type="PANTHER" id="PTHR24345">
    <property type="entry name" value="SERINE/THREONINE-PROTEIN KINASE PLK"/>
    <property type="match status" value="1"/>
</dbReference>
<dbReference type="Gene3D" id="1.10.510.10">
    <property type="entry name" value="Transferase(Phosphotransferase) domain 1"/>
    <property type="match status" value="1"/>
</dbReference>
<keyword evidence="4 8" id="KW-0418">Kinase</keyword>
<dbReference type="KEGG" id="spar:SPRG_04681"/>
<dbReference type="GO" id="GO:0004674">
    <property type="term" value="F:protein serine/threonine kinase activity"/>
    <property type="evidence" value="ECO:0007669"/>
    <property type="project" value="UniProtKB-KW"/>
</dbReference>
<proteinExistence type="predicted"/>
<evidence type="ECO:0000313" key="9">
    <source>
        <dbReference type="Proteomes" id="UP000030745"/>
    </source>
</evidence>
<dbReference type="VEuPathDB" id="FungiDB:SPRG_04681"/>
<keyword evidence="2" id="KW-0808">Transferase</keyword>
<accession>A0A067CNH6</accession>
<dbReference type="EMBL" id="KK583200">
    <property type="protein sequence ID" value="KDO30780.1"/>
    <property type="molecule type" value="Genomic_DNA"/>
</dbReference>
<organism evidence="8 9">
    <name type="scientific">Saprolegnia parasitica (strain CBS 223.65)</name>
    <dbReference type="NCBI Taxonomy" id="695850"/>
    <lineage>
        <taxon>Eukaryota</taxon>
        <taxon>Sar</taxon>
        <taxon>Stramenopiles</taxon>
        <taxon>Oomycota</taxon>
        <taxon>Saprolegniomycetes</taxon>
        <taxon>Saprolegniales</taxon>
        <taxon>Saprolegniaceae</taxon>
        <taxon>Saprolegnia</taxon>
    </lineage>
</organism>
<dbReference type="GeneID" id="24127113"/>
<dbReference type="OrthoDB" id="377346at2759"/>
<evidence type="ECO:0000256" key="5">
    <source>
        <dbReference type="ARBA" id="ARBA00022840"/>
    </source>
</evidence>
<dbReference type="Proteomes" id="UP000030745">
    <property type="component" value="Unassembled WGS sequence"/>
</dbReference>
<evidence type="ECO:0000256" key="6">
    <source>
        <dbReference type="SAM" id="MobiDB-lite"/>
    </source>
</evidence>
<dbReference type="RefSeq" id="XP_012198478.1">
    <property type="nucleotide sequence ID" value="XM_012343088.1"/>
</dbReference>
<feature type="compositionally biased region" description="Low complexity" evidence="6">
    <location>
        <begin position="324"/>
        <end position="333"/>
    </location>
</feature>